<evidence type="ECO:0000259" key="6">
    <source>
        <dbReference type="Pfam" id="PF13476"/>
    </source>
</evidence>
<feature type="domain" description="Rad50/SbcC-type AAA" evidence="6">
    <location>
        <begin position="5"/>
        <end position="184"/>
    </location>
</feature>
<name>A0A4U6QLX2_9ACTN</name>
<sequence>MRLHRLEIEAFGPYPGRVEVDFDRLGADGLFLLHGDTGAGKTTVLDAVAFALFGRVPGARHEARRLRCDQATPEQRTEVRLLATLGGSRVEIVRAPEYQRPKTRGTGTTLERARVLLRFLDAAPDGRPPSGLSRAAEVGDTVADLLGMSADQFFQVVLLPQGDFARFLRADTAERAVLLEKLFDTGRFGAIEEWFAERRRSATAELRSADDAVRELVARVAEAAHREPPEDADPTWVADLRDRLADEADLTAAVARTAARDHAAAGEQLRSARADAERRARWVGLHAELADVEQSAVRFTQHPVRIDRHQRAHPVTTAQAQVVTARAEVRELSASRQRAHQRFRAVRATAPAGAVDETMDALLPAPPGQRAPVSTGASAAHQPDPAVLRRAAVADRERAGELVALSSLAQEQAADSQRWADARRRHHRAETEAAEIEQALVGLPERIAALTDQVGRARAAREELPEARRTVESLQRLTDAVAAVPQSRRDLDRSERRRQAAVTAHQAAVDASQTLIERRLAGIAAELAAQLVDGADCPVCGSESHPSPAAPGGSPVGPAELRGAEQRVKETATERESAAAAHAQQYSRLRQLLDAAMAEPYRAVASESQDEPATATTDPSATADDVPFTLFDPTDPAVLAGAPGAAGGGAVEPDDAAADDLDALLDRLPDIADVRARLREAAARLDELVTVSGQCTALGERLDAATRQLYDAGLRREGVTARLTAVQSEIEALTAVLRDRKARLADAAGGFPDIGARRRYLQDRARAAEELADAADRHDEAHRRLVDAQRRLDDTVRTAGFAGLDDALTAAAEDADQLAEELRAAEDRRTRVLARLADPVFADLRSDLEGADVDLSALADRAAAARSLTEETAALAVAAVTRRDRVRHLAGRLLQAWEARRPLAAAAAEVGALAETLAGRGQNGPGLALRTYVLAARLRQVTDAAGAHLTRMSAGRYGFVPTTEREYRGKAGGLGIDIVDGWSGRIRSVKTLSGGESFLASLALALGLADVVAAESGGRVLDTLFVDEGFGSLDTDALDLVMDTLDDLRAAGRVVGVVSHVPELRQRISSRLSVHRSASGSTLRTEVA</sequence>
<dbReference type="Pfam" id="PF13558">
    <property type="entry name" value="SbcC_Walker_B"/>
    <property type="match status" value="1"/>
</dbReference>
<dbReference type="OrthoDB" id="9795626at2"/>
<dbReference type="GO" id="GO:0006302">
    <property type="term" value="P:double-strand break repair"/>
    <property type="evidence" value="ECO:0007669"/>
    <property type="project" value="InterPro"/>
</dbReference>
<dbReference type="Proteomes" id="UP000306985">
    <property type="component" value="Unassembled WGS sequence"/>
</dbReference>
<feature type="coiled-coil region" evidence="4">
    <location>
        <begin position="757"/>
        <end position="835"/>
    </location>
</feature>
<feature type="compositionally biased region" description="Basic and acidic residues" evidence="5">
    <location>
        <begin position="562"/>
        <end position="577"/>
    </location>
</feature>
<reference evidence="7 8" key="1">
    <citation type="submission" date="2019-05" db="EMBL/GenBank/DDBJ databases">
        <title>Nakamurella sp. N5BH11, whole genome shotgun sequence.</title>
        <authorList>
            <person name="Tuo L."/>
        </authorList>
    </citation>
    <scope>NUCLEOTIDE SEQUENCE [LARGE SCALE GENOMIC DNA]</scope>
    <source>
        <strain evidence="7 8">N5BH11</strain>
    </source>
</reference>
<evidence type="ECO:0000256" key="3">
    <source>
        <dbReference type="ARBA" id="ARBA00013368"/>
    </source>
</evidence>
<accession>A0A4U6QLX2</accession>
<feature type="region of interest" description="Disordered" evidence="5">
    <location>
        <begin position="540"/>
        <end position="583"/>
    </location>
</feature>
<feature type="region of interest" description="Disordered" evidence="5">
    <location>
        <begin position="601"/>
        <end position="626"/>
    </location>
</feature>
<dbReference type="PANTHER" id="PTHR32114:SF2">
    <property type="entry name" value="ABC TRANSPORTER ABCH.3"/>
    <property type="match status" value="1"/>
</dbReference>
<keyword evidence="8" id="KW-1185">Reference proteome</keyword>
<gene>
    <name evidence="7" type="ORF">FDO65_05765</name>
</gene>
<protein>
    <recommendedName>
        <fullName evidence="3">Nuclease SbcCD subunit C</fullName>
    </recommendedName>
</protein>
<dbReference type="RefSeq" id="WP_137448442.1">
    <property type="nucleotide sequence ID" value="NZ_SZZH01000001.1"/>
</dbReference>
<dbReference type="Gene3D" id="3.40.50.300">
    <property type="entry name" value="P-loop containing nucleotide triphosphate hydrolases"/>
    <property type="match status" value="2"/>
</dbReference>
<dbReference type="InterPro" id="IPR027417">
    <property type="entry name" value="P-loop_NTPase"/>
</dbReference>
<evidence type="ECO:0000256" key="2">
    <source>
        <dbReference type="ARBA" id="ARBA00011322"/>
    </source>
</evidence>
<evidence type="ECO:0000256" key="4">
    <source>
        <dbReference type="SAM" id="Coils"/>
    </source>
</evidence>
<dbReference type="EMBL" id="SZZH01000001">
    <property type="protein sequence ID" value="TKV61138.1"/>
    <property type="molecule type" value="Genomic_DNA"/>
</dbReference>
<dbReference type="AlphaFoldDB" id="A0A4U6QLX2"/>
<keyword evidence="4" id="KW-0175">Coiled coil</keyword>
<dbReference type="GO" id="GO:0016887">
    <property type="term" value="F:ATP hydrolysis activity"/>
    <property type="evidence" value="ECO:0007669"/>
    <property type="project" value="InterPro"/>
</dbReference>
<evidence type="ECO:0000256" key="1">
    <source>
        <dbReference type="ARBA" id="ARBA00006930"/>
    </source>
</evidence>
<dbReference type="PANTHER" id="PTHR32114">
    <property type="entry name" value="ABC TRANSPORTER ABCH.3"/>
    <property type="match status" value="1"/>
</dbReference>
<comment type="subunit">
    <text evidence="2">Heterodimer of SbcC and SbcD.</text>
</comment>
<proteinExistence type="inferred from homology"/>
<dbReference type="Pfam" id="PF13476">
    <property type="entry name" value="AAA_23"/>
    <property type="match status" value="1"/>
</dbReference>
<evidence type="ECO:0000256" key="5">
    <source>
        <dbReference type="SAM" id="MobiDB-lite"/>
    </source>
</evidence>
<organism evidence="7 8">
    <name type="scientific">Nakamurella flava</name>
    <dbReference type="NCBI Taxonomy" id="2576308"/>
    <lineage>
        <taxon>Bacteria</taxon>
        <taxon>Bacillati</taxon>
        <taxon>Actinomycetota</taxon>
        <taxon>Actinomycetes</taxon>
        <taxon>Nakamurellales</taxon>
        <taxon>Nakamurellaceae</taxon>
        <taxon>Nakamurella</taxon>
    </lineage>
</organism>
<comment type="similarity">
    <text evidence="1">Belongs to the SMC family. SbcC subfamily.</text>
</comment>
<feature type="compositionally biased region" description="Low complexity" evidence="5">
    <location>
        <begin position="541"/>
        <end position="559"/>
    </location>
</feature>
<evidence type="ECO:0000313" key="8">
    <source>
        <dbReference type="Proteomes" id="UP000306985"/>
    </source>
</evidence>
<feature type="compositionally biased region" description="Low complexity" evidence="5">
    <location>
        <begin position="611"/>
        <end position="625"/>
    </location>
</feature>
<comment type="caution">
    <text evidence="7">The sequence shown here is derived from an EMBL/GenBank/DDBJ whole genome shotgun (WGS) entry which is preliminary data.</text>
</comment>
<evidence type="ECO:0000313" key="7">
    <source>
        <dbReference type="EMBL" id="TKV61138.1"/>
    </source>
</evidence>
<dbReference type="InterPro" id="IPR038729">
    <property type="entry name" value="Rad50/SbcC_AAA"/>
</dbReference>
<dbReference type="SUPFAM" id="SSF52540">
    <property type="entry name" value="P-loop containing nucleoside triphosphate hydrolases"/>
    <property type="match status" value="1"/>
</dbReference>